<reference evidence="2" key="1">
    <citation type="submission" date="2016-07" db="EMBL/GenBank/DDBJ databases">
        <authorList>
            <person name="Florea S."/>
            <person name="Webb J.S."/>
            <person name="Jaromczyk J."/>
            <person name="Schardl C.L."/>
        </authorList>
    </citation>
    <scope>NUCLEOTIDE SEQUENCE [LARGE SCALE GENOMIC DNA]</scope>
    <source>
        <strain evidence="2">CY1</strain>
    </source>
</reference>
<protein>
    <submittedName>
        <fullName evidence="1">Uncharacterized protein</fullName>
    </submittedName>
</protein>
<proteinExistence type="predicted"/>
<sequence length="117" mass="12693">MQRAFVALLASLDNDQLAAARLRGKYRDLLLGPGKDWAFPNTAAGIRGSELSEDQRALLLTVIETYVGSIDDANAAIFLAGYKSELNSTYVGYSGSTSVSKPSDYIRIDGPSVWIEF</sequence>
<keyword evidence="2" id="KW-1185">Reference proteome</keyword>
<dbReference type="STRING" id="1469647.BC351_34215"/>
<gene>
    <name evidence="1" type="ORF">BC351_34215</name>
</gene>
<accession>A0A1V4HDU6</accession>
<comment type="caution">
    <text evidence="1">The sequence shown here is derived from an EMBL/GenBank/DDBJ whole genome shotgun (WGS) entry which is preliminary data.</text>
</comment>
<dbReference type="EMBL" id="MBTG01000029">
    <property type="protein sequence ID" value="OPH51872.1"/>
    <property type="molecule type" value="Genomic_DNA"/>
</dbReference>
<dbReference type="InterPro" id="IPR021889">
    <property type="entry name" value="DUF3500"/>
</dbReference>
<dbReference type="Proteomes" id="UP000190626">
    <property type="component" value="Unassembled WGS sequence"/>
</dbReference>
<evidence type="ECO:0000313" key="2">
    <source>
        <dbReference type="Proteomes" id="UP000190626"/>
    </source>
</evidence>
<evidence type="ECO:0000313" key="1">
    <source>
        <dbReference type="EMBL" id="OPH51872.1"/>
    </source>
</evidence>
<name>A0A1V4HDU6_9BACL</name>
<dbReference type="Pfam" id="PF12006">
    <property type="entry name" value="DUF3500"/>
    <property type="match status" value="1"/>
</dbReference>
<dbReference type="AlphaFoldDB" id="A0A1V4HDU6"/>
<organism evidence="1 2">
    <name type="scientific">Paenibacillus ferrarius</name>
    <dbReference type="NCBI Taxonomy" id="1469647"/>
    <lineage>
        <taxon>Bacteria</taxon>
        <taxon>Bacillati</taxon>
        <taxon>Bacillota</taxon>
        <taxon>Bacilli</taxon>
        <taxon>Bacillales</taxon>
        <taxon>Paenibacillaceae</taxon>
        <taxon>Paenibacillus</taxon>
    </lineage>
</organism>